<organism evidence="1 2">
    <name type="scientific">Panagrolaimus sp. ES5</name>
    <dbReference type="NCBI Taxonomy" id="591445"/>
    <lineage>
        <taxon>Eukaryota</taxon>
        <taxon>Metazoa</taxon>
        <taxon>Ecdysozoa</taxon>
        <taxon>Nematoda</taxon>
        <taxon>Chromadorea</taxon>
        <taxon>Rhabditida</taxon>
        <taxon>Tylenchina</taxon>
        <taxon>Panagrolaimomorpha</taxon>
        <taxon>Panagrolaimoidea</taxon>
        <taxon>Panagrolaimidae</taxon>
        <taxon>Panagrolaimus</taxon>
    </lineage>
</organism>
<reference evidence="2" key="1">
    <citation type="submission" date="2022-11" db="UniProtKB">
        <authorList>
            <consortium name="WormBaseParasite"/>
        </authorList>
    </citation>
    <scope>IDENTIFICATION</scope>
</reference>
<accession>A0AC34G0Z2</accession>
<evidence type="ECO:0000313" key="2">
    <source>
        <dbReference type="WBParaSite" id="ES5_v2.g23057.t1"/>
    </source>
</evidence>
<name>A0AC34G0Z2_9BILA</name>
<protein>
    <submittedName>
        <fullName evidence="2">Uncharacterized protein</fullName>
    </submittedName>
</protein>
<sequence length="89" mass="10291">MNDATQQLVNCIIVMVDGFFILALVVMLFSVWLYGFRVVSFMLDEKSRERDRKVAEKLKKAQGPKSIVVEQERTQRILKQLEEDAAKNS</sequence>
<dbReference type="WBParaSite" id="ES5_v2.g23057.t1">
    <property type="protein sequence ID" value="ES5_v2.g23057.t1"/>
    <property type="gene ID" value="ES5_v2.g23057"/>
</dbReference>
<dbReference type="Proteomes" id="UP000887579">
    <property type="component" value="Unplaced"/>
</dbReference>
<evidence type="ECO:0000313" key="1">
    <source>
        <dbReference type="Proteomes" id="UP000887579"/>
    </source>
</evidence>
<proteinExistence type="predicted"/>